<evidence type="ECO:0000256" key="6">
    <source>
        <dbReference type="ARBA" id="ARBA00038076"/>
    </source>
</evidence>
<feature type="transmembrane region" description="Helical" evidence="7">
    <location>
        <begin position="21"/>
        <end position="42"/>
    </location>
</feature>
<evidence type="ECO:0000313" key="10">
    <source>
        <dbReference type="EMBL" id="KKW35218.1"/>
    </source>
</evidence>
<evidence type="ECO:0000259" key="9">
    <source>
        <dbReference type="Pfam" id="PF12704"/>
    </source>
</evidence>
<accession>A0A0G1XVK4</accession>
<dbReference type="EMBL" id="LCRM01000049">
    <property type="protein sequence ID" value="KKW35218.1"/>
    <property type="molecule type" value="Genomic_DNA"/>
</dbReference>
<dbReference type="PANTHER" id="PTHR30572">
    <property type="entry name" value="MEMBRANE COMPONENT OF TRANSPORTER-RELATED"/>
    <property type="match status" value="1"/>
</dbReference>
<comment type="caution">
    <text evidence="10">The sequence shown here is derived from an EMBL/GenBank/DDBJ whole genome shotgun (WGS) entry which is preliminary data.</text>
</comment>
<feature type="transmembrane region" description="Helical" evidence="7">
    <location>
        <begin position="242"/>
        <end position="271"/>
    </location>
</feature>
<evidence type="ECO:0000256" key="7">
    <source>
        <dbReference type="SAM" id="Phobius"/>
    </source>
</evidence>
<feature type="transmembrane region" description="Helical" evidence="7">
    <location>
        <begin position="342"/>
        <end position="359"/>
    </location>
</feature>
<feature type="transmembrane region" description="Helical" evidence="7">
    <location>
        <begin position="292"/>
        <end position="322"/>
    </location>
</feature>
<dbReference type="PANTHER" id="PTHR30572:SF4">
    <property type="entry name" value="ABC TRANSPORTER PERMEASE YTRF"/>
    <property type="match status" value="1"/>
</dbReference>
<proteinExistence type="inferred from homology"/>
<dbReference type="Pfam" id="PF02687">
    <property type="entry name" value="FtsX"/>
    <property type="match status" value="1"/>
</dbReference>
<dbReference type="InterPro" id="IPR025857">
    <property type="entry name" value="MacB_PCD"/>
</dbReference>
<evidence type="ECO:0000256" key="5">
    <source>
        <dbReference type="ARBA" id="ARBA00023136"/>
    </source>
</evidence>
<name>A0A0G1XVK4_9BACT</name>
<keyword evidence="4 7" id="KW-1133">Transmembrane helix</keyword>
<dbReference type="Proteomes" id="UP000034290">
    <property type="component" value="Unassembled WGS sequence"/>
</dbReference>
<dbReference type="Pfam" id="PF12704">
    <property type="entry name" value="MacB_PCD"/>
    <property type="match status" value="1"/>
</dbReference>
<evidence type="ECO:0000256" key="4">
    <source>
        <dbReference type="ARBA" id="ARBA00022989"/>
    </source>
</evidence>
<dbReference type="GO" id="GO:0005886">
    <property type="term" value="C:plasma membrane"/>
    <property type="evidence" value="ECO:0007669"/>
    <property type="project" value="UniProtKB-SubCell"/>
</dbReference>
<dbReference type="AlphaFoldDB" id="A0A0G1XVK4"/>
<evidence type="ECO:0000256" key="2">
    <source>
        <dbReference type="ARBA" id="ARBA00022475"/>
    </source>
</evidence>
<organism evidence="10 11">
    <name type="scientific">Candidatus Giovannonibacteria bacterium GW2011_GWA2_53_7</name>
    <dbReference type="NCBI Taxonomy" id="1618650"/>
    <lineage>
        <taxon>Bacteria</taxon>
        <taxon>Candidatus Giovannoniibacteriota</taxon>
    </lineage>
</organism>
<evidence type="ECO:0000256" key="1">
    <source>
        <dbReference type="ARBA" id="ARBA00004651"/>
    </source>
</evidence>
<evidence type="ECO:0000259" key="8">
    <source>
        <dbReference type="Pfam" id="PF02687"/>
    </source>
</evidence>
<keyword evidence="2" id="KW-1003">Cell membrane</keyword>
<gene>
    <name evidence="10" type="ORF">UY81_C0049G0004</name>
</gene>
<feature type="domain" description="ABC3 transporter permease C-terminal" evidence="8">
    <location>
        <begin position="252"/>
        <end position="370"/>
    </location>
</feature>
<dbReference type="GO" id="GO:0022857">
    <property type="term" value="F:transmembrane transporter activity"/>
    <property type="evidence" value="ECO:0007669"/>
    <property type="project" value="TreeGrafter"/>
</dbReference>
<dbReference type="InterPro" id="IPR003838">
    <property type="entry name" value="ABC3_permease_C"/>
</dbReference>
<sequence>MRFIHSIKIAFKALAISKLRSFLTILGIVIGITSVVLVFSAGESLSVNITTLKESDAEAVAKHPNISDVYSAIIGQAMVTRGEEAEMKQLWGVTSSFIDIDTSEVSEGRFFTEDENKSLSKVAVIGQSIKEDYFPNQDPIGQNLKIGKASYQVIGVMAEKGAIMYMDMDDMIYLPLRTLQKLVMGVDHVMFIMGSLADQELAQATADEITLIMRSLHGISDPDKDDFAVTTMAEMMEIWDSIFGAVTLLLMAIVAVSLIVGGVGIMNIMFVSVSERTYEIGLRKAVGASYRAVLSQFLWEAVVLTFTGGILGIILGILISFLTSLGAQSQGIDWEFIIKPSSLLIAAGTSIAIGLIFGLKPAVKAAKLDPIVALRNE</sequence>
<comment type="similarity">
    <text evidence="6">Belongs to the ABC-4 integral membrane protein family.</text>
</comment>
<evidence type="ECO:0000313" key="11">
    <source>
        <dbReference type="Proteomes" id="UP000034290"/>
    </source>
</evidence>
<dbReference type="InterPro" id="IPR050250">
    <property type="entry name" value="Macrolide_Exporter_MacB"/>
</dbReference>
<comment type="subcellular location">
    <subcellularLocation>
        <location evidence="1">Cell membrane</location>
        <topology evidence="1">Multi-pass membrane protein</topology>
    </subcellularLocation>
</comment>
<evidence type="ECO:0000256" key="3">
    <source>
        <dbReference type="ARBA" id="ARBA00022692"/>
    </source>
</evidence>
<feature type="domain" description="MacB-like periplasmic core" evidence="9">
    <location>
        <begin position="21"/>
        <end position="210"/>
    </location>
</feature>
<reference evidence="10 11" key="1">
    <citation type="journal article" date="2015" name="Nature">
        <title>rRNA introns, odd ribosomes, and small enigmatic genomes across a large radiation of phyla.</title>
        <authorList>
            <person name="Brown C.T."/>
            <person name="Hug L.A."/>
            <person name="Thomas B.C."/>
            <person name="Sharon I."/>
            <person name="Castelle C.J."/>
            <person name="Singh A."/>
            <person name="Wilkins M.J."/>
            <person name="Williams K.H."/>
            <person name="Banfield J.F."/>
        </authorList>
    </citation>
    <scope>NUCLEOTIDE SEQUENCE [LARGE SCALE GENOMIC DNA]</scope>
</reference>
<dbReference type="PATRIC" id="fig|1618650.3.peg.475"/>
<keyword evidence="5 7" id="KW-0472">Membrane</keyword>
<keyword evidence="3 7" id="KW-0812">Transmembrane</keyword>
<protein>
    <submittedName>
        <fullName evidence="10">Macrolide-specific ABC exporter, permease component</fullName>
    </submittedName>
</protein>